<reference evidence="2 3" key="1">
    <citation type="submission" date="2020-05" db="EMBL/GenBank/DDBJ databases">
        <title>Complete genome of Desulfobulbus oligotrophicus.</title>
        <authorList>
            <person name="Podar M."/>
        </authorList>
    </citation>
    <scope>NUCLEOTIDE SEQUENCE [LARGE SCALE GENOMIC DNA]</scope>
    <source>
        <strain evidence="2 3">Prop6</strain>
    </source>
</reference>
<sequence>MMYKRMYTPLISGVLTACLMITPVCAAEKKAQAAQPTTEKMGGPSGTPVNSAISGGAIVPKGMLLTALNFSYRDKDKVVDDAGLGARLLEQQLYLLKLRYGVTDRFELAFVPGYVSTHRDAYGGAKADRIEGVTDFALAGTYTPLSQRLGDPFSLGLALGVNMPTGQDGSEHPPGGDVWSYNAKVGITKVWHPTHRIDWDLGFVQPTETGNQGVRKDTTITMTGSYHYVFTQNFDVGLEFTLEKSREWERNGVDMRNGYTEMYVGPTMNFCMPQWNMWLGLGAFFPVIRDYDIPTASDDVRIEIKLGKVWSW</sequence>
<dbReference type="Pfam" id="PF13557">
    <property type="entry name" value="Phenol_MetA_deg"/>
    <property type="match status" value="1"/>
</dbReference>
<keyword evidence="1" id="KW-0732">Signal</keyword>
<evidence type="ECO:0000313" key="3">
    <source>
        <dbReference type="Proteomes" id="UP000596092"/>
    </source>
</evidence>
<proteinExistence type="predicted"/>
<protein>
    <submittedName>
        <fullName evidence="2">Transporter</fullName>
    </submittedName>
</protein>
<feature type="chain" id="PRO_5032856993" evidence="1">
    <location>
        <begin position="27"/>
        <end position="312"/>
    </location>
</feature>
<dbReference type="SUPFAM" id="SSF56935">
    <property type="entry name" value="Porins"/>
    <property type="match status" value="1"/>
</dbReference>
<evidence type="ECO:0000256" key="1">
    <source>
        <dbReference type="SAM" id="SignalP"/>
    </source>
</evidence>
<dbReference type="InterPro" id="IPR025737">
    <property type="entry name" value="FApF"/>
</dbReference>
<keyword evidence="3" id="KW-1185">Reference proteome</keyword>
<dbReference type="AlphaFoldDB" id="A0A7T5VC19"/>
<dbReference type="PROSITE" id="PS51257">
    <property type="entry name" value="PROKAR_LIPOPROTEIN"/>
    <property type="match status" value="1"/>
</dbReference>
<accession>A0A7T5VC19</accession>
<organism evidence="2 3">
    <name type="scientific">Desulfobulbus oligotrophicus</name>
    <dbReference type="NCBI Taxonomy" id="1909699"/>
    <lineage>
        <taxon>Bacteria</taxon>
        <taxon>Pseudomonadati</taxon>
        <taxon>Thermodesulfobacteriota</taxon>
        <taxon>Desulfobulbia</taxon>
        <taxon>Desulfobulbales</taxon>
        <taxon>Desulfobulbaceae</taxon>
        <taxon>Desulfobulbus</taxon>
    </lineage>
</organism>
<feature type="signal peptide" evidence="1">
    <location>
        <begin position="1"/>
        <end position="26"/>
    </location>
</feature>
<dbReference type="KEGG" id="dog:HP555_04295"/>
<dbReference type="Proteomes" id="UP000596092">
    <property type="component" value="Chromosome"/>
</dbReference>
<gene>
    <name evidence="2" type="ORF">HP555_04295</name>
</gene>
<name>A0A7T5VC19_9BACT</name>
<evidence type="ECO:0000313" key="2">
    <source>
        <dbReference type="EMBL" id="QQG65142.1"/>
    </source>
</evidence>
<dbReference type="RefSeq" id="WP_199263961.1">
    <property type="nucleotide sequence ID" value="NZ_CP054140.1"/>
</dbReference>
<dbReference type="EMBL" id="CP054140">
    <property type="protein sequence ID" value="QQG65142.1"/>
    <property type="molecule type" value="Genomic_DNA"/>
</dbReference>